<evidence type="ECO:0000259" key="7">
    <source>
        <dbReference type="PROSITE" id="PS50017"/>
    </source>
</evidence>
<keyword evidence="9" id="KW-1185">Reference proteome</keyword>
<dbReference type="Pfam" id="PF00531">
    <property type="entry name" value="Death"/>
    <property type="match status" value="1"/>
</dbReference>
<dbReference type="PANTHER" id="PTHR24342">
    <property type="entry name" value="SERINE/THREONINE-PROTEIN KINASE 17"/>
    <property type="match status" value="1"/>
</dbReference>
<sequence length="430" mass="47651">MSAFPVISWQLLVSLLRKDVNPFASDYQCRHLLQQLQVSGEVLYMKDSKVSDLIVLSPNWFCHHILGKILSPEILQKSNASGLLKRTDIRRMFHDVSDISLLMSLLDSVNLCTAVEGYDDGEYEFPALNYLPVPADILRHSAERNVVYGAVRLLPSWGTDSMIGCIFYRVQMNLRRSVAEFKDPSEATLSQWRGCSRLISGGMEGILSVFGADRGIEVKVRGLAEQSKNCFYFLEDLVSIVEHTVAEMAPGLMIEMQLNEHINVRSTDDGDESFVDVVCFGCTEIAVALKLCVDVPISCIAVNTRRELAALLDPQDSMGRDWRILAVKLGLTSQLPDVDCSGPQLSKTDQVLNEWSLQNLSNATIGALLRCLKEIGRQDAIDVLCRSVPLYMLSTTADDTQTLNDSGVASSNSRSNYGTPQRSESTLSNN</sequence>
<keyword evidence="4" id="KW-0418">Kinase</keyword>
<dbReference type="GO" id="GO:0004674">
    <property type="term" value="F:protein serine/threonine kinase activity"/>
    <property type="evidence" value="ECO:0007669"/>
    <property type="project" value="UniProtKB-KW"/>
</dbReference>
<keyword evidence="2" id="KW-0808">Transferase</keyword>
<organism evidence="10">
    <name type="scientific">Soboliphyme baturini</name>
    <dbReference type="NCBI Taxonomy" id="241478"/>
    <lineage>
        <taxon>Eukaryota</taxon>
        <taxon>Metazoa</taxon>
        <taxon>Ecdysozoa</taxon>
        <taxon>Nematoda</taxon>
        <taxon>Enoplea</taxon>
        <taxon>Dorylaimia</taxon>
        <taxon>Dioctophymatida</taxon>
        <taxon>Dioctophymatoidea</taxon>
        <taxon>Soboliphymatidae</taxon>
        <taxon>Soboliphyme</taxon>
    </lineage>
</organism>
<evidence type="ECO:0000256" key="1">
    <source>
        <dbReference type="ARBA" id="ARBA00022527"/>
    </source>
</evidence>
<dbReference type="CDD" id="cd08782">
    <property type="entry name" value="Death_DAPK1"/>
    <property type="match status" value="1"/>
</dbReference>
<dbReference type="PANTHER" id="PTHR24342:SF14">
    <property type="entry name" value="DEATH-ASSOCIATED PROTEIN KINASE DAPK-1"/>
    <property type="match status" value="1"/>
</dbReference>
<gene>
    <name evidence="8" type="ORF">SBAD_LOCUS7699</name>
</gene>
<dbReference type="Proteomes" id="UP000270296">
    <property type="component" value="Unassembled WGS sequence"/>
</dbReference>
<dbReference type="OrthoDB" id="504170at2759"/>
<evidence type="ECO:0000313" key="8">
    <source>
        <dbReference type="EMBL" id="VDP13971.1"/>
    </source>
</evidence>
<dbReference type="GO" id="GO:0005524">
    <property type="term" value="F:ATP binding"/>
    <property type="evidence" value="ECO:0007669"/>
    <property type="project" value="UniProtKB-KW"/>
</dbReference>
<dbReference type="GO" id="GO:0035556">
    <property type="term" value="P:intracellular signal transduction"/>
    <property type="evidence" value="ECO:0007669"/>
    <property type="project" value="TreeGrafter"/>
</dbReference>
<feature type="domain" description="Death" evidence="7">
    <location>
        <begin position="307"/>
        <end position="388"/>
    </location>
</feature>
<keyword evidence="1" id="KW-0723">Serine/threonine-protein kinase</keyword>
<dbReference type="SMART" id="SM00005">
    <property type="entry name" value="DEATH"/>
    <property type="match status" value="1"/>
</dbReference>
<evidence type="ECO:0000313" key="10">
    <source>
        <dbReference type="WBParaSite" id="SBAD_0000799001-mRNA-1"/>
    </source>
</evidence>
<reference evidence="10" key="1">
    <citation type="submission" date="2016-06" db="UniProtKB">
        <authorList>
            <consortium name="WormBaseParasite"/>
        </authorList>
    </citation>
    <scope>IDENTIFICATION</scope>
</reference>
<protein>
    <submittedName>
        <fullName evidence="10">Death domain-containing protein</fullName>
    </submittedName>
</protein>
<evidence type="ECO:0000256" key="2">
    <source>
        <dbReference type="ARBA" id="ARBA00022679"/>
    </source>
</evidence>
<evidence type="ECO:0000256" key="6">
    <source>
        <dbReference type="SAM" id="MobiDB-lite"/>
    </source>
</evidence>
<dbReference type="EMBL" id="UZAM01010861">
    <property type="protein sequence ID" value="VDP13971.1"/>
    <property type="molecule type" value="Genomic_DNA"/>
</dbReference>
<evidence type="ECO:0000256" key="5">
    <source>
        <dbReference type="ARBA" id="ARBA00022840"/>
    </source>
</evidence>
<evidence type="ECO:0000313" key="9">
    <source>
        <dbReference type="Proteomes" id="UP000270296"/>
    </source>
</evidence>
<dbReference type="AlphaFoldDB" id="A0A183IVQ2"/>
<dbReference type="Gene3D" id="1.10.533.10">
    <property type="entry name" value="Death Domain, Fas"/>
    <property type="match status" value="1"/>
</dbReference>
<reference evidence="8 9" key="2">
    <citation type="submission" date="2018-11" db="EMBL/GenBank/DDBJ databases">
        <authorList>
            <consortium name="Pathogen Informatics"/>
        </authorList>
    </citation>
    <scope>NUCLEOTIDE SEQUENCE [LARGE SCALE GENOMIC DNA]</scope>
</reference>
<keyword evidence="3" id="KW-0547">Nucleotide-binding</keyword>
<dbReference type="SUPFAM" id="SSF47986">
    <property type="entry name" value="DEATH domain"/>
    <property type="match status" value="1"/>
</dbReference>
<evidence type="ECO:0000256" key="4">
    <source>
        <dbReference type="ARBA" id="ARBA00022777"/>
    </source>
</evidence>
<proteinExistence type="predicted"/>
<keyword evidence="5" id="KW-0067">ATP-binding</keyword>
<name>A0A183IVQ2_9BILA</name>
<dbReference type="GO" id="GO:0005634">
    <property type="term" value="C:nucleus"/>
    <property type="evidence" value="ECO:0007669"/>
    <property type="project" value="TreeGrafter"/>
</dbReference>
<evidence type="ECO:0000256" key="3">
    <source>
        <dbReference type="ARBA" id="ARBA00022741"/>
    </source>
</evidence>
<dbReference type="PROSITE" id="PS50017">
    <property type="entry name" value="DEATH_DOMAIN"/>
    <property type="match status" value="1"/>
</dbReference>
<dbReference type="InterPro" id="IPR011029">
    <property type="entry name" value="DEATH-like_dom_sf"/>
</dbReference>
<accession>A0A183IVQ2</accession>
<dbReference type="InterPro" id="IPR000488">
    <property type="entry name" value="Death_dom"/>
</dbReference>
<feature type="region of interest" description="Disordered" evidence="6">
    <location>
        <begin position="401"/>
        <end position="430"/>
    </location>
</feature>
<dbReference type="WBParaSite" id="SBAD_0000799001-mRNA-1">
    <property type="protein sequence ID" value="SBAD_0000799001-mRNA-1"/>
    <property type="gene ID" value="SBAD_0000799001"/>
</dbReference>
<dbReference type="GO" id="GO:0043065">
    <property type="term" value="P:positive regulation of apoptotic process"/>
    <property type="evidence" value="ECO:0007669"/>
    <property type="project" value="TreeGrafter"/>
</dbReference>